<reference evidence="2" key="1">
    <citation type="submission" date="2023-06" db="EMBL/GenBank/DDBJ databases">
        <title>Gycomyces niveus sp.nov., a novel actinomycete isolated from soil in Shouguang.</title>
        <authorList>
            <person name="Yang X."/>
            <person name="Zhao J."/>
        </authorList>
    </citation>
    <scope>NUCLEOTIDE SEQUENCE</scope>
    <source>
        <strain evidence="2">NEAU C2</strain>
    </source>
</reference>
<feature type="compositionally biased region" description="Low complexity" evidence="1">
    <location>
        <begin position="72"/>
        <end position="95"/>
    </location>
</feature>
<dbReference type="RefSeq" id="WP_289957576.1">
    <property type="nucleotide sequence ID" value="NZ_JAUEMJ010000003.1"/>
</dbReference>
<accession>A0ABT7YPT1</accession>
<keyword evidence="3" id="KW-1185">Reference proteome</keyword>
<evidence type="ECO:0000256" key="1">
    <source>
        <dbReference type="SAM" id="MobiDB-lite"/>
    </source>
</evidence>
<name>A0ABT7YPT1_9ACTN</name>
<feature type="region of interest" description="Disordered" evidence="1">
    <location>
        <begin position="72"/>
        <end position="101"/>
    </location>
</feature>
<sequence>MAPATTSVRAVAIASFAALSGRSPTTRPLSPCTATIRRRPRCACDTSHTGSSTSRYPSPEYDVSIVGTCCSSPPTRARTSRSTSAAIRAFASSRPTSGSSS</sequence>
<protein>
    <recommendedName>
        <fullName evidence="4">Secreted protein</fullName>
    </recommendedName>
</protein>
<gene>
    <name evidence="2" type="ORF">QWI33_13040</name>
</gene>
<evidence type="ECO:0000313" key="3">
    <source>
        <dbReference type="Proteomes" id="UP001171902"/>
    </source>
</evidence>
<evidence type="ECO:0000313" key="2">
    <source>
        <dbReference type="EMBL" id="MDN3240657.1"/>
    </source>
</evidence>
<dbReference type="EMBL" id="JAUEMJ010000003">
    <property type="protein sequence ID" value="MDN3240657.1"/>
    <property type="molecule type" value="Genomic_DNA"/>
</dbReference>
<organism evidence="2 3">
    <name type="scientific">Glycomyces tritici</name>
    <dbReference type="NCBI Taxonomy" id="2665176"/>
    <lineage>
        <taxon>Bacteria</taxon>
        <taxon>Bacillati</taxon>
        <taxon>Actinomycetota</taxon>
        <taxon>Actinomycetes</taxon>
        <taxon>Glycomycetales</taxon>
        <taxon>Glycomycetaceae</taxon>
        <taxon>Glycomyces</taxon>
    </lineage>
</organism>
<proteinExistence type="predicted"/>
<comment type="caution">
    <text evidence="2">The sequence shown here is derived from an EMBL/GenBank/DDBJ whole genome shotgun (WGS) entry which is preliminary data.</text>
</comment>
<evidence type="ECO:0008006" key="4">
    <source>
        <dbReference type="Google" id="ProtNLM"/>
    </source>
</evidence>
<dbReference type="Proteomes" id="UP001171902">
    <property type="component" value="Unassembled WGS sequence"/>
</dbReference>